<protein>
    <submittedName>
        <fullName evidence="7">Fungal-specific transcription factor domain-containing protein</fullName>
    </submittedName>
</protein>
<dbReference type="GeneID" id="70243060"/>
<dbReference type="AlphaFoldDB" id="A0AAD4KGI0"/>
<evidence type="ECO:0000256" key="1">
    <source>
        <dbReference type="ARBA" id="ARBA00022723"/>
    </source>
</evidence>
<keyword evidence="4" id="KW-0804">Transcription</keyword>
<dbReference type="InterPro" id="IPR001138">
    <property type="entry name" value="Zn2Cys6_DnaBD"/>
</dbReference>
<dbReference type="PROSITE" id="PS50048">
    <property type="entry name" value="ZN2_CY6_FUNGAL_2"/>
    <property type="match status" value="1"/>
</dbReference>
<evidence type="ECO:0000313" key="7">
    <source>
        <dbReference type="EMBL" id="KAH8690620.1"/>
    </source>
</evidence>
<keyword evidence="5" id="KW-0539">Nucleus</keyword>
<evidence type="ECO:0000256" key="4">
    <source>
        <dbReference type="ARBA" id="ARBA00023163"/>
    </source>
</evidence>
<name>A0AAD4KGI0_9EURO</name>
<organism evidence="7 8">
    <name type="scientific">Talaromyces proteolyticus</name>
    <dbReference type="NCBI Taxonomy" id="1131652"/>
    <lineage>
        <taxon>Eukaryota</taxon>
        <taxon>Fungi</taxon>
        <taxon>Dikarya</taxon>
        <taxon>Ascomycota</taxon>
        <taxon>Pezizomycotina</taxon>
        <taxon>Eurotiomycetes</taxon>
        <taxon>Eurotiomycetidae</taxon>
        <taxon>Eurotiales</taxon>
        <taxon>Trichocomaceae</taxon>
        <taxon>Talaromyces</taxon>
        <taxon>Talaromyces sect. Bacilispori</taxon>
    </lineage>
</organism>
<dbReference type="Proteomes" id="UP001201262">
    <property type="component" value="Unassembled WGS sequence"/>
</dbReference>
<dbReference type="InterPro" id="IPR036864">
    <property type="entry name" value="Zn2-C6_fun-type_DNA-bd_sf"/>
</dbReference>
<gene>
    <name evidence="7" type="ORF">BGW36DRAFT_328494</name>
</gene>
<dbReference type="SUPFAM" id="SSF57701">
    <property type="entry name" value="Zn2/Cys6 DNA-binding domain"/>
    <property type="match status" value="1"/>
</dbReference>
<evidence type="ECO:0000256" key="2">
    <source>
        <dbReference type="ARBA" id="ARBA00023015"/>
    </source>
</evidence>
<dbReference type="PANTHER" id="PTHR31668:SF4">
    <property type="entry name" value="TRANSCRIPTIONAL ACTIVATOR PROTEIN DAL81"/>
    <property type="match status" value="1"/>
</dbReference>
<dbReference type="InterPro" id="IPR007219">
    <property type="entry name" value="XnlR_reg_dom"/>
</dbReference>
<keyword evidence="2" id="KW-0805">Transcription regulation</keyword>
<evidence type="ECO:0000313" key="8">
    <source>
        <dbReference type="Proteomes" id="UP001201262"/>
    </source>
</evidence>
<keyword evidence="3" id="KW-0238">DNA-binding</keyword>
<dbReference type="GO" id="GO:0000981">
    <property type="term" value="F:DNA-binding transcription factor activity, RNA polymerase II-specific"/>
    <property type="evidence" value="ECO:0007669"/>
    <property type="project" value="InterPro"/>
</dbReference>
<dbReference type="PANTHER" id="PTHR31668">
    <property type="entry name" value="GLUCOSE TRANSPORT TRANSCRIPTION REGULATOR RGT1-RELATED-RELATED"/>
    <property type="match status" value="1"/>
</dbReference>
<comment type="caution">
    <text evidence="7">The sequence shown here is derived from an EMBL/GenBank/DDBJ whole genome shotgun (WGS) entry which is preliminary data.</text>
</comment>
<feature type="domain" description="Zn(2)-C6 fungal-type" evidence="6">
    <location>
        <begin position="26"/>
        <end position="57"/>
    </location>
</feature>
<evidence type="ECO:0000256" key="3">
    <source>
        <dbReference type="ARBA" id="ARBA00023125"/>
    </source>
</evidence>
<keyword evidence="8" id="KW-1185">Reference proteome</keyword>
<accession>A0AAD4KGI0</accession>
<proteinExistence type="predicted"/>
<dbReference type="SMART" id="SM00906">
    <property type="entry name" value="Fungal_trans"/>
    <property type="match status" value="1"/>
</dbReference>
<dbReference type="GO" id="GO:0001080">
    <property type="term" value="P:nitrogen catabolite activation of transcription from RNA polymerase II promoter"/>
    <property type="evidence" value="ECO:0007669"/>
    <property type="project" value="TreeGrafter"/>
</dbReference>
<evidence type="ECO:0000259" key="6">
    <source>
        <dbReference type="PROSITE" id="PS50048"/>
    </source>
</evidence>
<dbReference type="Pfam" id="PF04082">
    <property type="entry name" value="Fungal_trans"/>
    <property type="match status" value="1"/>
</dbReference>
<sequence>MQATPSERRQGNTQLIRQYRSRKQKPCDYCRQRKARCVRDIVGDCVLCRKRGVRCTFVSNPLVRHHVSRSVEAVDSLDSNSDTAQKLELGPLSPGSAVAASMARSQSGCEGSIEAAQYVGLSGDWDPFILANNQCRLIKNRDGIEWCSREIGHDPIMPIYFTSLRNLRPTADPPDDLWRCVEETVRVTREALIAAFFDCVHAAFPLLDRDHCLSHDLNPSLRVSMYLLGHPYCPDAREISSKILMDSYIQTRHLVTQKPQLETIEAAILFSQRQNYMSSGPNLSGLWPEVGSLVGLSQELGLNVDPSNWNIPNPEKRRRKRLWWAIYIIDKWSAMTLGRPSHIDEDQCNVSMLSISDFPAPDATSLVDEGASLTQPIGVDCFIAMTTLSVILSDLLKTLYTIKAVEFLREKPAELILSIAEPISTALFDWRTTFLEPLLKRNSFPDVTGSLELAYYTVEVMLCRAVYPKLYRRMFSTSSFLDRAADITSRVSTLVENLSLSRANVFWWSFSSLNLTICGTFMVSMIRLSPDREHIDFWKKSVSHYRKVLQAHSGSFRSAKSAYARLEVILEGVNFDRSQSDNLHPNLDQFDTTRTNIGETCETDVDVLEKSGLDMPSPDSTAGNRLLLDRMVYDINIDMDWLSDNNPIWPLTF</sequence>
<dbReference type="Gene3D" id="4.10.240.10">
    <property type="entry name" value="Zn(2)-C6 fungal-type DNA-binding domain"/>
    <property type="match status" value="1"/>
</dbReference>
<dbReference type="GO" id="GO:0005634">
    <property type="term" value="C:nucleus"/>
    <property type="evidence" value="ECO:0007669"/>
    <property type="project" value="TreeGrafter"/>
</dbReference>
<dbReference type="PROSITE" id="PS00463">
    <property type="entry name" value="ZN2_CY6_FUNGAL_1"/>
    <property type="match status" value="1"/>
</dbReference>
<dbReference type="CDD" id="cd00067">
    <property type="entry name" value="GAL4"/>
    <property type="match status" value="1"/>
</dbReference>
<keyword evidence="1" id="KW-0479">Metal-binding</keyword>
<dbReference type="GO" id="GO:0008270">
    <property type="term" value="F:zinc ion binding"/>
    <property type="evidence" value="ECO:0007669"/>
    <property type="project" value="InterPro"/>
</dbReference>
<reference evidence="7" key="1">
    <citation type="submission" date="2021-12" db="EMBL/GenBank/DDBJ databases">
        <title>Convergent genome expansion in fungi linked to evolution of root-endophyte symbiosis.</title>
        <authorList>
            <consortium name="DOE Joint Genome Institute"/>
            <person name="Ke Y.-H."/>
            <person name="Bonito G."/>
            <person name="Liao H.-L."/>
            <person name="Looney B."/>
            <person name="Rojas-Flechas A."/>
            <person name="Nash J."/>
            <person name="Hameed K."/>
            <person name="Schadt C."/>
            <person name="Martin F."/>
            <person name="Crous P.W."/>
            <person name="Miettinen O."/>
            <person name="Magnuson J.K."/>
            <person name="Labbe J."/>
            <person name="Jacobson D."/>
            <person name="Doktycz M.J."/>
            <person name="Veneault-Fourrey C."/>
            <person name="Kuo A."/>
            <person name="Mondo S."/>
            <person name="Calhoun S."/>
            <person name="Riley R."/>
            <person name="Ohm R."/>
            <person name="LaButti K."/>
            <person name="Andreopoulos B."/>
            <person name="Pangilinan J."/>
            <person name="Nolan M."/>
            <person name="Tritt A."/>
            <person name="Clum A."/>
            <person name="Lipzen A."/>
            <person name="Daum C."/>
            <person name="Barry K."/>
            <person name="Grigoriev I.V."/>
            <person name="Vilgalys R."/>
        </authorList>
    </citation>
    <scope>NUCLEOTIDE SEQUENCE</scope>
    <source>
        <strain evidence="7">PMI_201</strain>
    </source>
</reference>
<dbReference type="EMBL" id="JAJTJA010000013">
    <property type="protein sequence ID" value="KAH8690620.1"/>
    <property type="molecule type" value="Genomic_DNA"/>
</dbReference>
<dbReference type="GO" id="GO:0006351">
    <property type="term" value="P:DNA-templated transcription"/>
    <property type="evidence" value="ECO:0007669"/>
    <property type="project" value="InterPro"/>
</dbReference>
<evidence type="ECO:0000256" key="5">
    <source>
        <dbReference type="ARBA" id="ARBA00023242"/>
    </source>
</evidence>
<dbReference type="RefSeq" id="XP_046066816.1">
    <property type="nucleotide sequence ID" value="XM_046212773.1"/>
</dbReference>
<dbReference type="GO" id="GO:0003677">
    <property type="term" value="F:DNA binding"/>
    <property type="evidence" value="ECO:0007669"/>
    <property type="project" value="UniProtKB-KW"/>
</dbReference>
<dbReference type="CDD" id="cd12148">
    <property type="entry name" value="fungal_TF_MHR"/>
    <property type="match status" value="1"/>
</dbReference>
<dbReference type="InterPro" id="IPR050797">
    <property type="entry name" value="Carb_Metab_Trans_Reg"/>
</dbReference>